<comment type="caution">
    <text evidence="13">The sequence shown here is derived from an EMBL/GenBank/DDBJ whole genome shotgun (WGS) entry which is preliminary data.</text>
</comment>
<dbReference type="InterPro" id="IPR018060">
    <property type="entry name" value="HTH_AraC"/>
</dbReference>
<dbReference type="GO" id="GO:0003700">
    <property type="term" value="F:DNA-binding transcription factor activity"/>
    <property type="evidence" value="ECO:0007669"/>
    <property type="project" value="InterPro"/>
</dbReference>
<dbReference type="RefSeq" id="WP_238723117.1">
    <property type="nucleotide sequence ID" value="NZ_JAHQCW010000053.1"/>
</dbReference>
<evidence type="ECO:0000256" key="6">
    <source>
        <dbReference type="ARBA" id="ARBA00023015"/>
    </source>
</evidence>
<dbReference type="PANTHER" id="PTHR42713">
    <property type="entry name" value="HISTIDINE KINASE-RELATED"/>
    <property type="match status" value="1"/>
</dbReference>
<dbReference type="InterPro" id="IPR009057">
    <property type="entry name" value="Homeodomain-like_sf"/>
</dbReference>
<evidence type="ECO:0000256" key="2">
    <source>
        <dbReference type="ARBA" id="ARBA00018672"/>
    </source>
</evidence>
<evidence type="ECO:0000256" key="1">
    <source>
        <dbReference type="ARBA" id="ARBA00004496"/>
    </source>
</evidence>
<evidence type="ECO:0000256" key="3">
    <source>
        <dbReference type="ARBA" id="ARBA00022490"/>
    </source>
</evidence>
<dbReference type="Gene3D" id="1.10.10.60">
    <property type="entry name" value="Homeodomain-like"/>
    <property type="match status" value="2"/>
</dbReference>
<keyword evidence="5" id="KW-0902">Two-component regulatory system</keyword>
<evidence type="ECO:0000313" key="13">
    <source>
        <dbReference type="EMBL" id="MBU9739216.1"/>
    </source>
</evidence>
<dbReference type="Pfam" id="PF00072">
    <property type="entry name" value="Response_reg"/>
    <property type="match status" value="1"/>
</dbReference>
<dbReference type="EMBL" id="JAHQCW010000053">
    <property type="protein sequence ID" value="MBU9739216.1"/>
    <property type="molecule type" value="Genomic_DNA"/>
</dbReference>
<evidence type="ECO:0000313" key="14">
    <source>
        <dbReference type="Proteomes" id="UP000712157"/>
    </source>
</evidence>
<keyword evidence="14" id="KW-1185">Reference proteome</keyword>
<dbReference type="AlphaFoldDB" id="A0A949NG51"/>
<dbReference type="InterPro" id="IPR018062">
    <property type="entry name" value="HTH_AraC-typ_CS"/>
</dbReference>
<dbReference type="Gene3D" id="3.40.50.2300">
    <property type="match status" value="1"/>
</dbReference>
<keyword evidence="8" id="KW-0804">Transcription</keyword>
<protein>
    <recommendedName>
        <fullName evidence="2">Stage 0 sporulation protein A homolog</fullName>
    </recommendedName>
</protein>
<comment type="function">
    <text evidence="9">May play the central regulatory role in sporulation. It may be an element of the effector pathway responsible for the activation of sporulation genes in response to nutritional stress. Spo0A may act in concert with spo0H (a sigma factor) to control the expression of some genes that are critical to the sporulation process.</text>
</comment>
<keyword evidence="6" id="KW-0805">Transcription regulation</keyword>
<feature type="domain" description="HTH araC/xylS-type" evidence="11">
    <location>
        <begin position="426"/>
        <end position="524"/>
    </location>
</feature>
<dbReference type="PROSITE" id="PS50110">
    <property type="entry name" value="RESPONSE_REGULATORY"/>
    <property type="match status" value="1"/>
</dbReference>
<dbReference type="PROSITE" id="PS00041">
    <property type="entry name" value="HTH_ARAC_FAMILY_1"/>
    <property type="match status" value="1"/>
</dbReference>
<accession>A0A949NG51</accession>
<evidence type="ECO:0000259" key="12">
    <source>
        <dbReference type="PROSITE" id="PS50110"/>
    </source>
</evidence>
<dbReference type="GO" id="GO:0005737">
    <property type="term" value="C:cytoplasm"/>
    <property type="evidence" value="ECO:0007669"/>
    <property type="project" value="UniProtKB-SubCell"/>
</dbReference>
<dbReference type="InterPro" id="IPR011006">
    <property type="entry name" value="CheY-like_superfamily"/>
</dbReference>
<dbReference type="Pfam" id="PF12833">
    <property type="entry name" value="HTH_18"/>
    <property type="match status" value="1"/>
</dbReference>
<evidence type="ECO:0000256" key="10">
    <source>
        <dbReference type="PROSITE-ProRule" id="PRU00169"/>
    </source>
</evidence>
<feature type="modified residue" description="4-aspartylphosphate" evidence="10">
    <location>
        <position position="55"/>
    </location>
</feature>
<evidence type="ECO:0000256" key="5">
    <source>
        <dbReference type="ARBA" id="ARBA00023012"/>
    </source>
</evidence>
<sequence length="531" mass="61259">MDKVVIIDDEIHIRSLVRNLIHWEELGLECAGCYASGQEALERIRETDIDVVITDIQMPGMSGLELIRQIQAVRGECSFIIISGYRDFEYAQTAVKLGVLDYVCKPIDEEELNTSLTRICRREGAVVTKSERKSSPRRKNFVTVIKGQCKEISVDTANKDYDFHFQRDGVFRVLELGFCGVDEYSNVSQNAEKIIKTLGEYLSSRCYEYESFLLTGNFYAMVVQYREEEDGALLRGLSGVYLDLVHRYTDLFAGRFYISAGKTAREIGDLYESYRGADFFIHGRLYYGNSRVYIADYIPELQKKYHESLVLTVDEKKELIRAMEGIQLDGLKKSVIRLYDSYSNEMKENPTLAYYMAFQIFDILISVLADHDINMNELNSAQEEFRLKLENCDTLPMLERTLIRGCSDKISGYLSEKKQNAQVYIQFTKEYIEKHYASDLSLNMIAERIQINPSYLSTVFKEQTGINYNKYLTSVRIEKSKELLKDPRYNISQIAQMVGYSSTRYFGKMFVSETGIKPGEYRRLYSGKSGK</sequence>
<evidence type="ECO:0000256" key="4">
    <source>
        <dbReference type="ARBA" id="ARBA00022553"/>
    </source>
</evidence>
<dbReference type="PROSITE" id="PS01124">
    <property type="entry name" value="HTH_ARAC_FAMILY_2"/>
    <property type="match status" value="1"/>
</dbReference>
<evidence type="ECO:0000256" key="7">
    <source>
        <dbReference type="ARBA" id="ARBA00023125"/>
    </source>
</evidence>
<dbReference type="InterPro" id="IPR001789">
    <property type="entry name" value="Sig_transdc_resp-reg_receiver"/>
</dbReference>
<name>A0A949NG51_9FIRM</name>
<dbReference type="Proteomes" id="UP000712157">
    <property type="component" value="Unassembled WGS sequence"/>
</dbReference>
<comment type="subcellular location">
    <subcellularLocation>
        <location evidence="1">Cytoplasm</location>
    </subcellularLocation>
</comment>
<dbReference type="CDD" id="cd17536">
    <property type="entry name" value="REC_YesN-like"/>
    <property type="match status" value="1"/>
</dbReference>
<dbReference type="PRINTS" id="PR00032">
    <property type="entry name" value="HTHARAC"/>
</dbReference>
<dbReference type="InterPro" id="IPR051552">
    <property type="entry name" value="HptR"/>
</dbReference>
<evidence type="ECO:0000256" key="8">
    <source>
        <dbReference type="ARBA" id="ARBA00023163"/>
    </source>
</evidence>
<keyword evidence="7" id="KW-0238">DNA-binding</keyword>
<keyword evidence="4 10" id="KW-0597">Phosphoprotein</keyword>
<dbReference type="GO" id="GO:0043565">
    <property type="term" value="F:sequence-specific DNA binding"/>
    <property type="evidence" value="ECO:0007669"/>
    <property type="project" value="InterPro"/>
</dbReference>
<dbReference type="SMART" id="SM00448">
    <property type="entry name" value="REC"/>
    <property type="match status" value="1"/>
</dbReference>
<reference evidence="13" key="1">
    <citation type="submission" date="2021-06" db="EMBL/GenBank/DDBJ databases">
        <title>Description of novel taxa of the family Lachnospiraceae.</title>
        <authorList>
            <person name="Chaplin A.V."/>
            <person name="Sokolova S.R."/>
            <person name="Pikina A.P."/>
            <person name="Korzhanova M."/>
            <person name="Belova V."/>
            <person name="Korostin D."/>
            <person name="Efimov B.A."/>
        </authorList>
    </citation>
    <scope>NUCLEOTIDE SEQUENCE</scope>
    <source>
        <strain evidence="13">ASD5720</strain>
    </source>
</reference>
<evidence type="ECO:0000256" key="9">
    <source>
        <dbReference type="ARBA" id="ARBA00024867"/>
    </source>
</evidence>
<gene>
    <name evidence="13" type="ORF">KTH89_22025</name>
</gene>
<keyword evidence="3" id="KW-0963">Cytoplasm</keyword>
<feature type="domain" description="Response regulatory" evidence="12">
    <location>
        <begin position="3"/>
        <end position="120"/>
    </location>
</feature>
<organism evidence="13 14">
    <name type="scientific">Diplocloster agilis</name>
    <dbReference type="NCBI Taxonomy" id="2850323"/>
    <lineage>
        <taxon>Bacteria</taxon>
        <taxon>Bacillati</taxon>
        <taxon>Bacillota</taxon>
        <taxon>Clostridia</taxon>
        <taxon>Lachnospirales</taxon>
        <taxon>Lachnospiraceae</taxon>
        <taxon>Diplocloster</taxon>
    </lineage>
</organism>
<dbReference type="SUPFAM" id="SSF52172">
    <property type="entry name" value="CheY-like"/>
    <property type="match status" value="1"/>
</dbReference>
<evidence type="ECO:0000259" key="11">
    <source>
        <dbReference type="PROSITE" id="PS01124"/>
    </source>
</evidence>
<dbReference type="SUPFAM" id="SSF46689">
    <property type="entry name" value="Homeodomain-like"/>
    <property type="match status" value="2"/>
</dbReference>
<dbReference type="InterPro" id="IPR020449">
    <property type="entry name" value="Tscrpt_reg_AraC-type_HTH"/>
</dbReference>
<dbReference type="GO" id="GO:0000160">
    <property type="term" value="P:phosphorelay signal transduction system"/>
    <property type="evidence" value="ECO:0007669"/>
    <property type="project" value="UniProtKB-KW"/>
</dbReference>
<dbReference type="PANTHER" id="PTHR42713:SF3">
    <property type="entry name" value="TRANSCRIPTIONAL REGULATORY PROTEIN HPTR"/>
    <property type="match status" value="1"/>
</dbReference>
<proteinExistence type="predicted"/>
<dbReference type="SMART" id="SM00342">
    <property type="entry name" value="HTH_ARAC"/>
    <property type="match status" value="1"/>
</dbReference>